<gene>
    <name evidence="1" type="ORF">L0665_00085</name>
</gene>
<dbReference type="AlphaFoldDB" id="A0A9Q4KS78"/>
<sequence>MVISVIIFSIRQLNFIVGCVHPALVTDLTVPHILRRPKELFQRKHPQAGE</sequence>
<evidence type="ECO:0000313" key="1">
    <source>
        <dbReference type="EMBL" id="MDE4907027.1"/>
    </source>
</evidence>
<reference evidence="1" key="1">
    <citation type="submission" date="2022-01" db="EMBL/GenBank/DDBJ databases">
        <title>Draft genome of Methanogenium marinum DSM 15558.</title>
        <authorList>
            <person name="Chen S.-C."/>
            <person name="You Y.-T."/>
        </authorList>
    </citation>
    <scope>NUCLEOTIDE SEQUENCE</scope>
    <source>
        <strain evidence="1">DSM 15558</strain>
    </source>
</reference>
<keyword evidence="2" id="KW-1185">Reference proteome</keyword>
<comment type="caution">
    <text evidence="1">The sequence shown here is derived from an EMBL/GenBank/DDBJ whole genome shotgun (WGS) entry which is preliminary data.</text>
</comment>
<protein>
    <submittedName>
        <fullName evidence="1">Uncharacterized protein</fullName>
    </submittedName>
</protein>
<proteinExistence type="predicted"/>
<dbReference type="EMBL" id="JAKELO010000001">
    <property type="protein sequence ID" value="MDE4907027.1"/>
    <property type="molecule type" value="Genomic_DNA"/>
</dbReference>
<dbReference type="RefSeq" id="WP_274923691.1">
    <property type="nucleotide sequence ID" value="NZ_JAKELO010000001.1"/>
</dbReference>
<name>A0A9Q4KS78_9EURY</name>
<accession>A0A9Q4KS78</accession>
<evidence type="ECO:0000313" key="2">
    <source>
        <dbReference type="Proteomes" id="UP001143747"/>
    </source>
</evidence>
<organism evidence="1 2">
    <name type="scientific">Methanogenium marinum</name>
    <dbReference type="NCBI Taxonomy" id="348610"/>
    <lineage>
        <taxon>Archaea</taxon>
        <taxon>Methanobacteriati</taxon>
        <taxon>Methanobacteriota</taxon>
        <taxon>Stenosarchaea group</taxon>
        <taxon>Methanomicrobia</taxon>
        <taxon>Methanomicrobiales</taxon>
        <taxon>Methanomicrobiaceae</taxon>
        <taxon>Methanogenium</taxon>
    </lineage>
</organism>
<dbReference type="Proteomes" id="UP001143747">
    <property type="component" value="Unassembled WGS sequence"/>
</dbReference>